<protein>
    <recommendedName>
        <fullName evidence="4">DUF1800 domain-containing protein</fullName>
    </recommendedName>
</protein>
<name>A0A4Q0A2I7_9FUNG</name>
<gene>
    <name evidence="2" type="ORF">BJ085DRAFT_31239</name>
</gene>
<organism evidence="2 3">
    <name type="scientific">Dimargaris cristalligena</name>
    <dbReference type="NCBI Taxonomy" id="215637"/>
    <lineage>
        <taxon>Eukaryota</taxon>
        <taxon>Fungi</taxon>
        <taxon>Fungi incertae sedis</taxon>
        <taxon>Zoopagomycota</taxon>
        <taxon>Kickxellomycotina</taxon>
        <taxon>Dimargaritomycetes</taxon>
        <taxon>Dimargaritales</taxon>
        <taxon>Dimargaritaceae</taxon>
        <taxon>Dimargaris</taxon>
    </lineage>
</organism>
<feature type="signal peptide" evidence="1">
    <location>
        <begin position="1"/>
        <end position="24"/>
    </location>
</feature>
<sequence length="463" mass="52682">MAILRPTYLLSLTALALLSLQCSSRPMVERRGLVSLPRETVSMISGYLGVNDKTQLDKVNQYFRLTGKTATARPGSSSETVEGTPATDADKLNLADTWLALFGYETWSALIEAAYENWGEHLAHRELFGSEPNPHLPLLDQRPNHANYVAFLALTRNENLLTERNARSIINLSSLPVGAATGILPMVPLATNWPSSDIVRLLRHVFSAQTRQWVLEGLALDQGFRRRIWAATWYPGQDEATRYDKWMERVLGKITATLIWQYVSTDQAGHLQDLLVEVRTLYHAVGDLPRNQEQDARVYNRYVRLALAMAAVYRKAELLDPLQHMWIPESRTMNDGQVVMVEHLDQAELVDHVRDIGQREAARWLAQQWNFDMGDYYPGPTNDDQPILPANVWLYFSNQSEFGQPIVTLGLNDPNVEQLDEEATRIGNDEVDFEAFIADRTEPEMVRDIQMLIVQVQQKQQQQ</sequence>
<reference evidence="3" key="1">
    <citation type="journal article" date="2018" name="Nat. Microbiol.">
        <title>Leveraging single-cell genomics to expand the fungal tree of life.</title>
        <authorList>
            <person name="Ahrendt S.R."/>
            <person name="Quandt C.A."/>
            <person name="Ciobanu D."/>
            <person name="Clum A."/>
            <person name="Salamov A."/>
            <person name="Andreopoulos B."/>
            <person name="Cheng J.F."/>
            <person name="Woyke T."/>
            <person name="Pelin A."/>
            <person name="Henrissat B."/>
            <person name="Reynolds N.K."/>
            <person name="Benny G.L."/>
            <person name="Smith M.E."/>
            <person name="James T.Y."/>
            <person name="Grigoriev I.V."/>
        </authorList>
    </citation>
    <scope>NUCLEOTIDE SEQUENCE [LARGE SCALE GENOMIC DNA]</scope>
    <source>
        <strain evidence="3">RSA 468</strain>
    </source>
</reference>
<dbReference type="AlphaFoldDB" id="A0A4Q0A2I7"/>
<keyword evidence="3" id="KW-1185">Reference proteome</keyword>
<evidence type="ECO:0008006" key="4">
    <source>
        <dbReference type="Google" id="ProtNLM"/>
    </source>
</evidence>
<feature type="chain" id="PRO_5020371325" description="DUF1800 domain-containing protein" evidence="1">
    <location>
        <begin position="25"/>
        <end position="463"/>
    </location>
</feature>
<proteinExistence type="predicted"/>
<evidence type="ECO:0000313" key="2">
    <source>
        <dbReference type="EMBL" id="RKP39562.1"/>
    </source>
</evidence>
<dbReference type="EMBL" id="ML002261">
    <property type="protein sequence ID" value="RKP39562.1"/>
    <property type="molecule type" value="Genomic_DNA"/>
</dbReference>
<dbReference type="Proteomes" id="UP000268162">
    <property type="component" value="Unassembled WGS sequence"/>
</dbReference>
<evidence type="ECO:0000313" key="3">
    <source>
        <dbReference type="Proteomes" id="UP000268162"/>
    </source>
</evidence>
<evidence type="ECO:0000256" key="1">
    <source>
        <dbReference type="SAM" id="SignalP"/>
    </source>
</evidence>
<accession>A0A4Q0A2I7</accession>
<keyword evidence="1" id="KW-0732">Signal</keyword>